<dbReference type="EMBL" id="WTVA01000002">
    <property type="protein sequence ID" value="MZR21673.1"/>
    <property type="molecule type" value="Genomic_DNA"/>
</dbReference>
<feature type="transmembrane region" description="Helical" evidence="1">
    <location>
        <begin position="465"/>
        <end position="486"/>
    </location>
</feature>
<dbReference type="Proteomes" id="UP000445696">
    <property type="component" value="Unassembled WGS sequence"/>
</dbReference>
<keyword evidence="1" id="KW-0472">Membrane</keyword>
<dbReference type="OrthoDB" id="8481987at2"/>
<feature type="transmembrane region" description="Helical" evidence="1">
    <location>
        <begin position="57"/>
        <end position="77"/>
    </location>
</feature>
<dbReference type="AlphaFoldDB" id="A0A845MCC3"/>
<dbReference type="RefSeq" id="WP_161338120.1">
    <property type="nucleotide sequence ID" value="NZ_JBHSDG010000001.1"/>
</dbReference>
<gene>
    <name evidence="2" type="ORF">GQF03_04970</name>
</gene>
<comment type="caution">
    <text evidence="2">The sequence shown here is derived from an EMBL/GenBank/DDBJ whole genome shotgun (WGS) entry which is preliminary data.</text>
</comment>
<sequence>MTRFARIGASSIFLFLAILLILSRLSTQTWHPGAVFISASVVLSLGIVALMGKRTDVIIGLSSILSFFAILLVWSFATRSFYDPGFDGYAYHLSAIWEIAAGWNPFLSSHSNIWVDSYPNGYWVLQSYIVGATGLLMSGQSLIAGLTAAVFLLAYSFFIERFESLLPYRNQVLALLFAGIIAGNPVVIGQLLTHYVDAPLYLFGAALVLFLLSDTVSPNWLTRLGIVACIILMVNTKTAALYYAPLLVFGGFIAEIAYRSSNNSPFTEVFVWIKHKGILYGFAFIFSVVAVGYKPYVTNIADHGDLLYPPVEQIMKGNEPSNVIPLSAPMKFIYGIFARTDHSEWPIDAPIEIKVPGTFHVSEFKFMRFDTRRGGFGPFFSLALIVSIASYGIVKLASRDKSKYKWHRTGDSLALFGIAMIAISMFFPESWWARYVPFAWPGVLFLSVAAIFLEGRGRMQMVSRILVGIALLSFIGCILASGLGAIRESKLLFERTEKIEFLARFPEVKLLMFYDPPAIQDFQSTSTQDGLSVWSRLLADRQISTVISRERDQFDCDMADYLNGGIYWCIVIDELD</sequence>
<name>A0A845MCC3_9PROT</name>
<feature type="transmembrane region" description="Helical" evidence="1">
    <location>
        <begin position="142"/>
        <end position="160"/>
    </location>
</feature>
<feature type="transmembrane region" description="Helical" evidence="1">
    <location>
        <begin position="278"/>
        <end position="296"/>
    </location>
</feature>
<reference evidence="2 3" key="1">
    <citation type="journal article" date="2014" name="Int. J. Syst. Evol. Microbiol.">
        <title>Sneathiella chungangensis sp. nov., isolated from a marine sand, and emended description of the genus Sneathiella.</title>
        <authorList>
            <person name="Siamphan C."/>
            <person name="Kim H."/>
            <person name="Lee J.S."/>
            <person name="Kim W."/>
        </authorList>
    </citation>
    <scope>NUCLEOTIDE SEQUENCE [LARGE SCALE GENOMIC DNA]</scope>
    <source>
        <strain evidence="2 3">KCTC 32476</strain>
    </source>
</reference>
<protein>
    <recommendedName>
        <fullName evidence="4">Glycosyltransferase RgtA/B/C/D-like domain-containing protein</fullName>
    </recommendedName>
</protein>
<organism evidence="2 3">
    <name type="scientific">Sneathiella chungangensis</name>
    <dbReference type="NCBI Taxonomy" id="1418234"/>
    <lineage>
        <taxon>Bacteria</taxon>
        <taxon>Pseudomonadati</taxon>
        <taxon>Pseudomonadota</taxon>
        <taxon>Alphaproteobacteria</taxon>
        <taxon>Sneathiellales</taxon>
        <taxon>Sneathiellaceae</taxon>
        <taxon>Sneathiella</taxon>
    </lineage>
</organism>
<evidence type="ECO:0000313" key="3">
    <source>
        <dbReference type="Proteomes" id="UP000445696"/>
    </source>
</evidence>
<keyword evidence="1" id="KW-1133">Transmembrane helix</keyword>
<proteinExistence type="predicted"/>
<feature type="transmembrane region" description="Helical" evidence="1">
    <location>
        <begin position="433"/>
        <end position="453"/>
    </location>
</feature>
<feature type="transmembrane region" description="Helical" evidence="1">
    <location>
        <begin position="31"/>
        <end position="50"/>
    </location>
</feature>
<evidence type="ECO:0000313" key="2">
    <source>
        <dbReference type="EMBL" id="MZR21673.1"/>
    </source>
</evidence>
<accession>A0A845MCC3</accession>
<keyword evidence="1" id="KW-0812">Transmembrane</keyword>
<feature type="transmembrane region" description="Helical" evidence="1">
    <location>
        <begin position="409"/>
        <end position="427"/>
    </location>
</feature>
<feature type="transmembrane region" description="Helical" evidence="1">
    <location>
        <begin position="242"/>
        <end position="258"/>
    </location>
</feature>
<keyword evidence="3" id="KW-1185">Reference proteome</keyword>
<feature type="transmembrane region" description="Helical" evidence="1">
    <location>
        <begin position="172"/>
        <end position="192"/>
    </location>
</feature>
<feature type="transmembrane region" description="Helical" evidence="1">
    <location>
        <begin position="376"/>
        <end position="397"/>
    </location>
</feature>
<feature type="transmembrane region" description="Helical" evidence="1">
    <location>
        <begin position="7"/>
        <end position="25"/>
    </location>
</feature>
<evidence type="ECO:0000256" key="1">
    <source>
        <dbReference type="SAM" id="Phobius"/>
    </source>
</evidence>
<evidence type="ECO:0008006" key="4">
    <source>
        <dbReference type="Google" id="ProtNLM"/>
    </source>
</evidence>